<name>A0A9D1QEU1_9BACT</name>
<dbReference type="InterPro" id="IPR051623">
    <property type="entry name" value="FTCD"/>
</dbReference>
<dbReference type="GO" id="GO:0006547">
    <property type="term" value="P:L-histidine metabolic process"/>
    <property type="evidence" value="ECO:0007669"/>
    <property type="project" value="UniProtKB-KW"/>
</dbReference>
<dbReference type="PANTHER" id="PTHR12234:SF0">
    <property type="entry name" value="FORMIMIDOYLTRANSFERASE-CYCLODEAMINASE"/>
    <property type="match status" value="1"/>
</dbReference>
<evidence type="ECO:0000256" key="6">
    <source>
        <dbReference type="ARBA" id="ARBA00022808"/>
    </source>
</evidence>
<dbReference type="Proteomes" id="UP000823926">
    <property type="component" value="Unassembled WGS sequence"/>
</dbReference>
<evidence type="ECO:0000256" key="2">
    <source>
        <dbReference type="ARBA" id="ARBA00005082"/>
    </source>
</evidence>
<evidence type="ECO:0000313" key="11">
    <source>
        <dbReference type="Proteomes" id="UP000823926"/>
    </source>
</evidence>
<dbReference type="EMBL" id="DXHL01000032">
    <property type="protein sequence ID" value="HIW11203.1"/>
    <property type="molecule type" value="Genomic_DNA"/>
</dbReference>
<reference evidence="10" key="1">
    <citation type="journal article" date="2021" name="PeerJ">
        <title>Extensive microbial diversity within the chicken gut microbiome revealed by metagenomics and culture.</title>
        <authorList>
            <person name="Gilroy R."/>
            <person name="Ravi A."/>
            <person name="Getino M."/>
            <person name="Pursley I."/>
            <person name="Horton D.L."/>
            <person name="Alikhan N.F."/>
            <person name="Baker D."/>
            <person name="Gharbi K."/>
            <person name="Hall N."/>
            <person name="Watson M."/>
            <person name="Adriaenssens E.M."/>
            <person name="Foster-Nyarko E."/>
            <person name="Jarju S."/>
            <person name="Secka A."/>
            <person name="Antonio M."/>
            <person name="Oren A."/>
            <person name="Chaudhuri R.R."/>
            <person name="La Ragione R."/>
            <person name="Hildebrand F."/>
            <person name="Pallen M.J."/>
        </authorList>
    </citation>
    <scope>NUCLEOTIDE SEQUENCE</scope>
    <source>
        <strain evidence="10">ChiBcec15-1070</strain>
    </source>
</reference>
<gene>
    <name evidence="10" type="primary">ftcD</name>
    <name evidence="10" type="ORF">H9888_06890</name>
</gene>
<dbReference type="PANTHER" id="PTHR12234">
    <property type="entry name" value="FORMIMINOTRANSFERASE-CYCLODEAMINASE"/>
    <property type="match status" value="1"/>
</dbReference>
<evidence type="ECO:0000256" key="7">
    <source>
        <dbReference type="ARBA" id="ARBA00022954"/>
    </source>
</evidence>
<dbReference type="InterPro" id="IPR013802">
    <property type="entry name" value="Formiminotransferase_C"/>
</dbReference>
<dbReference type="InterPro" id="IPR004227">
    <property type="entry name" value="Formiminotransferase_cat"/>
</dbReference>
<comment type="caution">
    <text evidence="10">The sequence shown here is derived from an EMBL/GenBank/DDBJ whole genome shotgun (WGS) entry which is preliminary data.</text>
</comment>
<evidence type="ECO:0000313" key="10">
    <source>
        <dbReference type="EMBL" id="HIW11203.1"/>
    </source>
</evidence>
<feature type="domain" description="Formiminotransferase N-terminal subdomain" evidence="9">
    <location>
        <begin position="3"/>
        <end position="183"/>
    </location>
</feature>
<sequence length="339" mass="36158">MEQIIECVPNFSEGHDREIIEAIVAAAGSVAGAAVLHVDSGAAANRTVVTFAGEPQAVVEAAFRAVRVAAERIDMQSHQGEHPRIGATDVLPLVPVRGVTLAECAAMARGLAERVAEELGIPVYCYEAAASADYRRGLEACRKGEYEGLRAKLADPMWRPDYGSTVWNETVARSGASVIGARDFLGAVNFNLAPTADPQADVAAAKAVAREVRAATHGEWSLAGVKAIGWWIEEYRFAQVSTNLTDMHATGLDEAYAAVSAAARRHGRRVTGTEVIGLLPEWVLVEAGQRLAGEPLAADEAVAVAVERLGLNTMQTEGRRFVPDEKIVERVLAAKIKLD</sequence>
<dbReference type="NCBIfam" id="TIGR02024">
    <property type="entry name" value="FtcD"/>
    <property type="match status" value="1"/>
</dbReference>
<dbReference type="Gene3D" id="3.30.990.10">
    <property type="entry name" value="Formiminotransferase, N-terminal subdomain"/>
    <property type="match status" value="1"/>
</dbReference>
<dbReference type="GO" id="GO:0005542">
    <property type="term" value="F:folic acid binding"/>
    <property type="evidence" value="ECO:0007669"/>
    <property type="project" value="UniProtKB-KW"/>
</dbReference>
<evidence type="ECO:0000256" key="3">
    <source>
        <dbReference type="ARBA" id="ARBA00012252"/>
    </source>
</evidence>
<comment type="pathway">
    <text evidence="2">Amino-acid degradation; L-histidine degradation into L-glutamate; L-glutamate from N-formimidoyl-L-glutamate (transferase route): step 1/1.</text>
</comment>
<keyword evidence="5 10" id="KW-0808">Transferase</keyword>
<dbReference type="Gene3D" id="3.30.70.670">
    <property type="entry name" value="Formiminotransferase, C-terminal subdomain"/>
    <property type="match status" value="1"/>
</dbReference>
<organism evidence="10 11">
    <name type="scientific">Candidatus Rikenella faecigallinarum</name>
    <dbReference type="NCBI Taxonomy" id="2838745"/>
    <lineage>
        <taxon>Bacteria</taxon>
        <taxon>Pseudomonadati</taxon>
        <taxon>Bacteroidota</taxon>
        <taxon>Bacteroidia</taxon>
        <taxon>Bacteroidales</taxon>
        <taxon>Rikenellaceae</taxon>
        <taxon>Rikenella</taxon>
    </lineage>
</organism>
<keyword evidence="4" id="KW-0963">Cytoplasm</keyword>
<dbReference type="SUPFAM" id="SSF55116">
    <property type="entry name" value="Formiminotransferase domain of formiminotransferase-cyclodeaminase"/>
    <property type="match status" value="2"/>
</dbReference>
<dbReference type="Pfam" id="PF07837">
    <property type="entry name" value="FTCD_N"/>
    <property type="match status" value="1"/>
</dbReference>
<dbReference type="AlphaFoldDB" id="A0A9D1QEU1"/>
<dbReference type="InterPro" id="IPR037070">
    <property type="entry name" value="Formiminotransferase_C_sf"/>
</dbReference>
<proteinExistence type="predicted"/>
<dbReference type="Pfam" id="PF02971">
    <property type="entry name" value="FTCD"/>
    <property type="match status" value="1"/>
</dbReference>
<dbReference type="SMART" id="SM01221">
    <property type="entry name" value="FTCD"/>
    <property type="match status" value="1"/>
</dbReference>
<dbReference type="InterPro" id="IPR012886">
    <property type="entry name" value="Formiminotransferase_N"/>
</dbReference>
<accession>A0A9D1QEU1</accession>
<dbReference type="GO" id="GO:0005737">
    <property type="term" value="C:cytoplasm"/>
    <property type="evidence" value="ECO:0007669"/>
    <property type="project" value="UniProtKB-SubCell"/>
</dbReference>
<feature type="domain" description="Formiminotransferase C-terminal subdomain" evidence="8">
    <location>
        <begin position="184"/>
        <end position="331"/>
    </location>
</feature>
<comment type="subcellular location">
    <subcellularLocation>
        <location evidence="1">Cytoplasm</location>
    </subcellularLocation>
</comment>
<dbReference type="InterPro" id="IPR022384">
    <property type="entry name" value="FormiminoTrfase_cat_dom_sf"/>
</dbReference>
<keyword evidence="7" id="KW-0290">Folate-binding</keyword>
<keyword evidence="6" id="KW-0369">Histidine metabolism</keyword>
<reference evidence="10" key="2">
    <citation type="submission" date="2021-04" db="EMBL/GenBank/DDBJ databases">
        <authorList>
            <person name="Gilroy R."/>
        </authorList>
    </citation>
    <scope>NUCLEOTIDE SEQUENCE</scope>
    <source>
        <strain evidence="10">ChiBcec15-1070</strain>
    </source>
</reference>
<dbReference type="InterPro" id="IPR037064">
    <property type="entry name" value="Formiminotransferase_N_sf"/>
</dbReference>
<evidence type="ECO:0000256" key="4">
    <source>
        <dbReference type="ARBA" id="ARBA00022490"/>
    </source>
</evidence>
<protein>
    <recommendedName>
        <fullName evidence="3">glutamate formimidoyltransferase</fullName>
        <ecNumber evidence="3">2.1.2.5</ecNumber>
    </recommendedName>
</protein>
<evidence type="ECO:0000256" key="5">
    <source>
        <dbReference type="ARBA" id="ARBA00022679"/>
    </source>
</evidence>
<dbReference type="SMART" id="SM01222">
    <property type="entry name" value="FTCD_N"/>
    <property type="match status" value="1"/>
</dbReference>
<evidence type="ECO:0000259" key="8">
    <source>
        <dbReference type="SMART" id="SM01221"/>
    </source>
</evidence>
<evidence type="ECO:0000259" key="9">
    <source>
        <dbReference type="SMART" id="SM01222"/>
    </source>
</evidence>
<evidence type="ECO:0000256" key="1">
    <source>
        <dbReference type="ARBA" id="ARBA00004496"/>
    </source>
</evidence>
<dbReference type="EC" id="2.1.2.5" evidence="3"/>
<dbReference type="GO" id="GO:0030409">
    <property type="term" value="F:glutamate formimidoyltransferase activity"/>
    <property type="evidence" value="ECO:0007669"/>
    <property type="project" value="UniProtKB-EC"/>
</dbReference>